<feature type="transmembrane region" description="Helical" evidence="2">
    <location>
        <begin position="203"/>
        <end position="226"/>
    </location>
</feature>
<sequence length="230" mass="27073">MSAEGAEEHDDLETFVEETHLDLVTRMMHFYDVFRIDGKSRGASKDIGDVLRFIGWHHLDDIRINEFLQSIDVNPSSTNLQKQQVRAVFKQWIEKVASDANLLCECFQYFDIDDDGYISRDEIIKILYRTTEEERIKLIDDIISKLEEGVYYYEELGFRPKTKRTRRSEITESQTLKVAQEKVVSKTLWSRFIDALYNFSTDLTYAIFLECLFAWSIFLFLVIPFVDIST</sequence>
<keyword evidence="2" id="KW-0812">Transmembrane</keyword>
<dbReference type="Proteomes" id="UP000285301">
    <property type="component" value="Unassembled WGS sequence"/>
</dbReference>
<evidence type="ECO:0000259" key="3">
    <source>
        <dbReference type="PROSITE" id="PS50222"/>
    </source>
</evidence>
<keyword evidence="5" id="KW-1185">Reference proteome</keyword>
<dbReference type="InterPro" id="IPR018247">
    <property type="entry name" value="EF_Hand_1_Ca_BS"/>
</dbReference>
<protein>
    <recommendedName>
        <fullName evidence="3">EF-hand domain-containing protein</fullName>
    </recommendedName>
</protein>
<gene>
    <name evidence="4" type="ORF">B4U79_17335</name>
</gene>
<keyword evidence="2" id="KW-1133">Transmembrane helix</keyword>
<name>A0A443REU6_9ACAR</name>
<evidence type="ECO:0000256" key="2">
    <source>
        <dbReference type="SAM" id="Phobius"/>
    </source>
</evidence>
<keyword evidence="1" id="KW-0106">Calcium</keyword>
<dbReference type="AlphaFoldDB" id="A0A443REU6"/>
<dbReference type="InterPro" id="IPR011992">
    <property type="entry name" value="EF-hand-dom_pair"/>
</dbReference>
<dbReference type="Gene3D" id="1.10.238.10">
    <property type="entry name" value="EF-hand"/>
    <property type="match status" value="1"/>
</dbReference>
<organism evidence="4 5">
    <name type="scientific">Dinothrombium tinctorium</name>
    <dbReference type="NCBI Taxonomy" id="1965070"/>
    <lineage>
        <taxon>Eukaryota</taxon>
        <taxon>Metazoa</taxon>
        <taxon>Ecdysozoa</taxon>
        <taxon>Arthropoda</taxon>
        <taxon>Chelicerata</taxon>
        <taxon>Arachnida</taxon>
        <taxon>Acari</taxon>
        <taxon>Acariformes</taxon>
        <taxon>Trombidiformes</taxon>
        <taxon>Prostigmata</taxon>
        <taxon>Anystina</taxon>
        <taxon>Parasitengona</taxon>
        <taxon>Trombidioidea</taxon>
        <taxon>Trombidiidae</taxon>
        <taxon>Dinothrombium</taxon>
    </lineage>
</organism>
<evidence type="ECO:0000313" key="5">
    <source>
        <dbReference type="Proteomes" id="UP000285301"/>
    </source>
</evidence>
<dbReference type="PROSITE" id="PS50222">
    <property type="entry name" value="EF_HAND_2"/>
    <property type="match status" value="1"/>
</dbReference>
<reference evidence="4 5" key="1">
    <citation type="journal article" date="2018" name="Gigascience">
        <title>Genomes of trombidid mites reveal novel predicted allergens and laterally-transferred genes associated with secondary metabolism.</title>
        <authorList>
            <person name="Dong X."/>
            <person name="Chaisiri K."/>
            <person name="Xia D."/>
            <person name="Armstrong S.D."/>
            <person name="Fang Y."/>
            <person name="Donnelly M.J."/>
            <person name="Kadowaki T."/>
            <person name="McGarry J.W."/>
            <person name="Darby A.C."/>
            <person name="Makepeace B.L."/>
        </authorList>
    </citation>
    <scope>NUCLEOTIDE SEQUENCE [LARGE SCALE GENOMIC DNA]</scope>
    <source>
        <strain evidence="4">UoL-WK</strain>
    </source>
</reference>
<accession>A0A443REU6</accession>
<evidence type="ECO:0000313" key="4">
    <source>
        <dbReference type="EMBL" id="RWS13809.1"/>
    </source>
</evidence>
<dbReference type="EMBL" id="NCKU01000877">
    <property type="protein sequence ID" value="RWS13809.1"/>
    <property type="molecule type" value="Genomic_DNA"/>
</dbReference>
<dbReference type="SUPFAM" id="SSF47473">
    <property type="entry name" value="EF-hand"/>
    <property type="match status" value="1"/>
</dbReference>
<dbReference type="InterPro" id="IPR002048">
    <property type="entry name" value="EF_hand_dom"/>
</dbReference>
<dbReference type="GO" id="GO:0005509">
    <property type="term" value="F:calcium ion binding"/>
    <property type="evidence" value="ECO:0007669"/>
    <property type="project" value="InterPro"/>
</dbReference>
<comment type="caution">
    <text evidence="4">The sequence shown here is derived from an EMBL/GenBank/DDBJ whole genome shotgun (WGS) entry which is preliminary data.</text>
</comment>
<dbReference type="Pfam" id="PF13405">
    <property type="entry name" value="EF-hand_6"/>
    <property type="match status" value="1"/>
</dbReference>
<dbReference type="PROSITE" id="PS00018">
    <property type="entry name" value="EF_HAND_1"/>
    <property type="match status" value="1"/>
</dbReference>
<evidence type="ECO:0000256" key="1">
    <source>
        <dbReference type="ARBA" id="ARBA00022837"/>
    </source>
</evidence>
<feature type="domain" description="EF-hand" evidence="3">
    <location>
        <begin position="98"/>
        <end position="133"/>
    </location>
</feature>
<proteinExistence type="predicted"/>
<keyword evidence="2" id="KW-0472">Membrane</keyword>